<keyword evidence="2" id="KW-1185">Reference proteome</keyword>
<evidence type="ECO:0000313" key="1">
    <source>
        <dbReference type="EMBL" id="KAH3802547.1"/>
    </source>
</evidence>
<name>A0A9D4FV86_DREPO</name>
<reference evidence="1" key="1">
    <citation type="journal article" date="2019" name="bioRxiv">
        <title>The Genome of the Zebra Mussel, Dreissena polymorpha: A Resource for Invasive Species Research.</title>
        <authorList>
            <person name="McCartney M.A."/>
            <person name="Auch B."/>
            <person name="Kono T."/>
            <person name="Mallez S."/>
            <person name="Zhang Y."/>
            <person name="Obille A."/>
            <person name="Becker A."/>
            <person name="Abrahante J.E."/>
            <person name="Garbe J."/>
            <person name="Badalamenti J.P."/>
            <person name="Herman A."/>
            <person name="Mangelson H."/>
            <person name="Liachko I."/>
            <person name="Sullivan S."/>
            <person name="Sone E.D."/>
            <person name="Koren S."/>
            <person name="Silverstein K.A.T."/>
            <person name="Beckman K.B."/>
            <person name="Gohl D.M."/>
        </authorList>
    </citation>
    <scope>NUCLEOTIDE SEQUENCE</scope>
    <source>
        <strain evidence="1">Duluth1</strain>
        <tissue evidence="1">Whole animal</tissue>
    </source>
</reference>
<accession>A0A9D4FV86</accession>
<dbReference type="AlphaFoldDB" id="A0A9D4FV86"/>
<comment type="caution">
    <text evidence="1">The sequence shown here is derived from an EMBL/GenBank/DDBJ whole genome shotgun (WGS) entry which is preliminary data.</text>
</comment>
<sequence length="110" mass="12295">MESPNEGAQPRAPAMAVGDHLAMGIVTEDDEEQSTSQVVANSEIYIECEGREMWYQRNIETVQMIARGEVNDAMADVLKGIRTTNATEADYQRKCEVNNNVVCCQIRKIN</sequence>
<dbReference type="Proteomes" id="UP000828390">
    <property type="component" value="Unassembled WGS sequence"/>
</dbReference>
<proteinExistence type="predicted"/>
<evidence type="ECO:0000313" key="2">
    <source>
        <dbReference type="Proteomes" id="UP000828390"/>
    </source>
</evidence>
<reference evidence="1" key="2">
    <citation type="submission" date="2020-11" db="EMBL/GenBank/DDBJ databases">
        <authorList>
            <person name="McCartney M.A."/>
            <person name="Auch B."/>
            <person name="Kono T."/>
            <person name="Mallez S."/>
            <person name="Becker A."/>
            <person name="Gohl D.M."/>
            <person name="Silverstein K.A.T."/>
            <person name="Koren S."/>
            <person name="Bechman K.B."/>
            <person name="Herman A."/>
            <person name="Abrahante J.E."/>
            <person name="Garbe J."/>
        </authorList>
    </citation>
    <scope>NUCLEOTIDE SEQUENCE</scope>
    <source>
        <strain evidence="1">Duluth1</strain>
        <tissue evidence="1">Whole animal</tissue>
    </source>
</reference>
<dbReference type="EMBL" id="JAIWYP010000007">
    <property type="protein sequence ID" value="KAH3802547.1"/>
    <property type="molecule type" value="Genomic_DNA"/>
</dbReference>
<gene>
    <name evidence="1" type="ORF">DPMN_156225</name>
</gene>
<organism evidence="1 2">
    <name type="scientific">Dreissena polymorpha</name>
    <name type="common">Zebra mussel</name>
    <name type="synonym">Mytilus polymorpha</name>
    <dbReference type="NCBI Taxonomy" id="45954"/>
    <lineage>
        <taxon>Eukaryota</taxon>
        <taxon>Metazoa</taxon>
        <taxon>Spiralia</taxon>
        <taxon>Lophotrochozoa</taxon>
        <taxon>Mollusca</taxon>
        <taxon>Bivalvia</taxon>
        <taxon>Autobranchia</taxon>
        <taxon>Heteroconchia</taxon>
        <taxon>Euheterodonta</taxon>
        <taxon>Imparidentia</taxon>
        <taxon>Neoheterodontei</taxon>
        <taxon>Myida</taxon>
        <taxon>Dreissenoidea</taxon>
        <taxon>Dreissenidae</taxon>
        <taxon>Dreissena</taxon>
    </lineage>
</organism>
<protein>
    <submittedName>
        <fullName evidence="1">Uncharacterized protein</fullName>
    </submittedName>
</protein>